<dbReference type="GO" id="GO:0016887">
    <property type="term" value="F:ATP hydrolysis activity"/>
    <property type="evidence" value="ECO:0007669"/>
    <property type="project" value="TreeGrafter"/>
</dbReference>
<name>A0A9P6UM21_9FUNG</name>
<proteinExistence type="predicted"/>
<evidence type="ECO:0000256" key="2">
    <source>
        <dbReference type="ARBA" id="ARBA00022840"/>
    </source>
</evidence>
<keyword evidence="5" id="KW-1185">Reference proteome</keyword>
<sequence length="512" mass="57803">MKHDNYVDLLDFDQLPYLDELFKHYLREVSWALPGQTDSKYPFAKLLLLSFAYALREAASDIHLEFHSRWGYKLNISTMRGGVHIGTDHLCVDHAKILKDLVLTRCGIPVGSQDRSDFNAALPVDFPMQWVRKTGIPIKLEFADSDKYNLRLRVAFIQMTDGGYSFTFRLIDENRTKDLEDMGFSYAVLCEMTELLAVTSGLILFAGPTGSGKSSTQYACLSRANTGQKKIVTIEDPVEFMLKGPGSIVHIEVTPDLPPERALRQTLRMAAKILMIGEIRSPEMLQTALSAVATGHLVFATVHADHVPGAVDRLFKLLPQDMREAELATLANALQAVICQRLVPLREPTGRSAETSVNQHDWILKHSGVDFDRYGVACDAVISRQAMVEMLVVDYDVKLAIAEFNIERVFALGAQQPQFETLLQQGLRFVEKGLIALEDCNRWLGGQPMASRYPTLRLKLAKSYDLSMNQVDEVISSYYERRERNEKVDLDDLCHQYALSLRQIYEDEPLHA</sequence>
<reference evidence="4" key="1">
    <citation type="journal article" date="2020" name="Fungal Divers.">
        <title>Resolving the Mortierellaceae phylogeny through synthesis of multi-gene phylogenetics and phylogenomics.</title>
        <authorList>
            <person name="Vandepol N."/>
            <person name="Liber J."/>
            <person name="Desiro A."/>
            <person name="Na H."/>
            <person name="Kennedy M."/>
            <person name="Barry K."/>
            <person name="Grigoriev I.V."/>
            <person name="Miller A.N."/>
            <person name="O'Donnell K."/>
            <person name="Stajich J.E."/>
            <person name="Bonito G."/>
        </authorList>
    </citation>
    <scope>NUCLEOTIDE SEQUENCE</scope>
    <source>
        <strain evidence="4">NVP60</strain>
    </source>
</reference>
<accession>A0A9P6UM21</accession>
<dbReference type="GO" id="GO:0005886">
    <property type="term" value="C:plasma membrane"/>
    <property type="evidence" value="ECO:0007669"/>
    <property type="project" value="TreeGrafter"/>
</dbReference>
<organism evidence="4 5">
    <name type="scientific">Linnemannia gamsii</name>
    <dbReference type="NCBI Taxonomy" id="64522"/>
    <lineage>
        <taxon>Eukaryota</taxon>
        <taxon>Fungi</taxon>
        <taxon>Fungi incertae sedis</taxon>
        <taxon>Mucoromycota</taxon>
        <taxon>Mortierellomycotina</taxon>
        <taxon>Mortierellomycetes</taxon>
        <taxon>Mortierellales</taxon>
        <taxon>Mortierellaceae</taxon>
        <taxon>Linnemannia</taxon>
    </lineage>
</organism>
<keyword evidence="1" id="KW-0547">Nucleotide-binding</keyword>
<keyword evidence="2" id="KW-0067">ATP-binding</keyword>
<dbReference type="Proteomes" id="UP000823405">
    <property type="component" value="Unassembled WGS sequence"/>
</dbReference>
<dbReference type="AlphaFoldDB" id="A0A9P6UM21"/>
<dbReference type="EMBL" id="JAAAIN010000793">
    <property type="protein sequence ID" value="KAG0310797.1"/>
    <property type="molecule type" value="Genomic_DNA"/>
</dbReference>
<dbReference type="OrthoDB" id="8299983at2759"/>
<evidence type="ECO:0000259" key="3">
    <source>
        <dbReference type="Pfam" id="PF00437"/>
    </source>
</evidence>
<dbReference type="PANTHER" id="PTHR30258:SF2">
    <property type="entry name" value="COMG OPERON PROTEIN 1"/>
    <property type="match status" value="1"/>
</dbReference>
<evidence type="ECO:0000313" key="4">
    <source>
        <dbReference type="EMBL" id="KAG0310797.1"/>
    </source>
</evidence>
<dbReference type="Gene3D" id="3.40.50.300">
    <property type="entry name" value="P-loop containing nucleotide triphosphate hydrolases"/>
    <property type="match status" value="1"/>
</dbReference>
<protein>
    <recommendedName>
        <fullName evidence="3">Bacterial type II secretion system protein E domain-containing protein</fullName>
    </recommendedName>
</protein>
<comment type="caution">
    <text evidence="4">The sequence shown here is derived from an EMBL/GenBank/DDBJ whole genome shotgun (WGS) entry which is preliminary data.</text>
</comment>
<feature type="domain" description="Bacterial type II secretion system protein E" evidence="3">
    <location>
        <begin position="148"/>
        <end position="442"/>
    </location>
</feature>
<gene>
    <name evidence="4" type="ORF">BGZ97_012306</name>
</gene>
<dbReference type="InterPro" id="IPR027417">
    <property type="entry name" value="P-loop_NTPase"/>
</dbReference>
<dbReference type="SUPFAM" id="SSF52540">
    <property type="entry name" value="P-loop containing nucleoside triphosphate hydrolases"/>
    <property type="match status" value="1"/>
</dbReference>
<dbReference type="GO" id="GO:0005524">
    <property type="term" value="F:ATP binding"/>
    <property type="evidence" value="ECO:0007669"/>
    <property type="project" value="UniProtKB-KW"/>
</dbReference>
<evidence type="ECO:0000256" key="1">
    <source>
        <dbReference type="ARBA" id="ARBA00022741"/>
    </source>
</evidence>
<dbReference type="InterPro" id="IPR001482">
    <property type="entry name" value="T2SS/T4SS_dom"/>
</dbReference>
<evidence type="ECO:0000313" key="5">
    <source>
        <dbReference type="Proteomes" id="UP000823405"/>
    </source>
</evidence>
<dbReference type="PANTHER" id="PTHR30258">
    <property type="entry name" value="TYPE II SECRETION SYSTEM PROTEIN GSPE-RELATED"/>
    <property type="match status" value="1"/>
</dbReference>
<dbReference type="Pfam" id="PF00437">
    <property type="entry name" value="T2SSE"/>
    <property type="match status" value="1"/>
</dbReference>